<keyword evidence="9" id="KW-1185">Reference proteome</keyword>
<evidence type="ECO:0000256" key="1">
    <source>
        <dbReference type="ARBA" id="ARBA00022527"/>
    </source>
</evidence>
<gene>
    <name evidence="8" type="ORF">CMV_002370</name>
</gene>
<evidence type="ECO:0000256" key="5">
    <source>
        <dbReference type="ARBA" id="ARBA00022840"/>
    </source>
</evidence>
<dbReference type="Pfam" id="PF08276">
    <property type="entry name" value="PAN_2"/>
    <property type="match status" value="1"/>
</dbReference>
<evidence type="ECO:0000259" key="7">
    <source>
        <dbReference type="PROSITE" id="PS50948"/>
    </source>
</evidence>
<organism evidence="8 9">
    <name type="scientific">Castanea mollissima</name>
    <name type="common">Chinese chestnut</name>
    <dbReference type="NCBI Taxonomy" id="60419"/>
    <lineage>
        <taxon>Eukaryota</taxon>
        <taxon>Viridiplantae</taxon>
        <taxon>Streptophyta</taxon>
        <taxon>Embryophyta</taxon>
        <taxon>Tracheophyta</taxon>
        <taxon>Spermatophyta</taxon>
        <taxon>Magnoliopsida</taxon>
        <taxon>eudicotyledons</taxon>
        <taxon>Gunneridae</taxon>
        <taxon>Pentapetalae</taxon>
        <taxon>rosids</taxon>
        <taxon>fabids</taxon>
        <taxon>Fagales</taxon>
        <taxon>Fagaceae</taxon>
        <taxon>Castanea</taxon>
    </lineage>
</organism>
<reference evidence="8" key="1">
    <citation type="submission" date="2020-03" db="EMBL/GenBank/DDBJ databases">
        <title>Castanea mollissima Vanexum genome sequencing.</title>
        <authorList>
            <person name="Staton M."/>
        </authorList>
    </citation>
    <scope>NUCLEOTIDE SEQUENCE</scope>
    <source>
        <tissue evidence="8">Leaf</tissue>
    </source>
</reference>
<feature type="domain" description="Apple" evidence="7">
    <location>
        <begin position="1"/>
        <end position="64"/>
    </location>
</feature>
<keyword evidence="6" id="KW-0812">Transmembrane</keyword>
<keyword evidence="4" id="KW-0418">Kinase</keyword>
<name>A0A8J4RTR2_9ROSI</name>
<keyword evidence="6" id="KW-1133">Transmembrane helix</keyword>
<dbReference type="InterPro" id="IPR001245">
    <property type="entry name" value="Ser-Thr/Tyr_kinase_cat_dom"/>
</dbReference>
<evidence type="ECO:0000256" key="4">
    <source>
        <dbReference type="ARBA" id="ARBA00022777"/>
    </source>
</evidence>
<keyword evidence="1" id="KW-0723">Serine/threonine-protein kinase</keyword>
<dbReference type="Proteomes" id="UP000737018">
    <property type="component" value="Unassembled WGS sequence"/>
</dbReference>
<sequence length="367" mass="41263">MMKVPDLTDSSPAHEDYCRQQCLENCSCIAYAYDIGTGCMSWARSLIDTQKFSSGGVDLYIRVAYSELDTKGDVIKIVRITVIIGTVFISICIFILWRWMAKHKARRNKANGILSFNRGEAHKQFPSENMLGDNLNQVEVQELPLFDFEKLASATNNFHQSNKLGQGGFGPVYKGKLLDGQEIAVKRLSKTSGQGLEEFMNEVVADTRRVVGTYGYMSPEYAIEGRFSEKSDVFGFGVLLLEIVSGRRITCFYDEEQSLTLLGLAWKLWNADNIVALIDPMIYEPCFEMEMLRCIHVGLLCVQELAKDRPTASVFVSMLKSEIVDLPRPKKPAYTERQMDLDTKSSQSSQNICSVNNVTITTMAQGR</sequence>
<keyword evidence="5" id="KW-0067">ATP-binding</keyword>
<dbReference type="InterPro" id="IPR011009">
    <property type="entry name" value="Kinase-like_dom_sf"/>
</dbReference>
<dbReference type="Gene3D" id="1.10.510.10">
    <property type="entry name" value="Transferase(Phosphotransferase) domain 1"/>
    <property type="match status" value="1"/>
</dbReference>
<dbReference type="GO" id="GO:0005886">
    <property type="term" value="C:plasma membrane"/>
    <property type="evidence" value="ECO:0007669"/>
    <property type="project" value="TreeGrafter"/>
</dbReference>
<evidence type="ECO:0000256" key="2">
    <source>
        <dbReference type="ARBA" id="ARBA00022679"/>
    </source>
</evidence>
<evidence type="ECO:0000256" key="6">
    <source>
        <dbReference type="SAM" id="Phobius"/>
    </source>
</evidence>
<proteinExistence type="predicted"/>
<dbReference type="CDD" id="cd01098">
    <property type="entry name" value="PAN_AP_plant"/>
    <property type="match status" value="1"/>
</dbReference>
<dbReference type="GO" id="GO:0004674">
    <property type="term" value="F:protein serine/threonine kinase activity"/>
    <property type="evidence" value="ECO:0007669"/>
    <property type="project" value="UniProtKB-KW"/>
</dbReference>
<dbReference type="AlphaFoldDB" id="A0A8J4RTR2"/>
<dbReference type="InterPro" id="IPR021820">
    <property type="entry name" value="S-locus_recpt_kinase_C"/>
</dbReference>
<keyword evidence="3" id="KW-0547">Nucleotide-binding</keyword>
<dbReference type="PANTHER" id="PTHR27002:SF1082">
    <property type="entry name" value="OS06G0693000 PROTEIN"/>
    <property type="match status" value="1"/>
</dbReference>
<accession>A0A8J4RTR2</accession>
<dbReference type="InterPro" id="IPR003609">
    <property type="entry name" value="Pan_app"/>
</dbReference>
<dbReference type="PANTHER" id="PTHR27002">
    <property type="entry name" value="RECEPTOR-LIKE SERINE/THREONINE-PROTEIN KINASE SD1-8"/>
    <property type="match status" value="1"/>
</dbReference>
<dbReference type="Gene3D" id="3.30.200.20">
    <property type="entry name" value="Phosphorylase Kinase, domain 1"/>
    <property type="match status" value="1"/>
</dbReference>
<dbReference type="Pfam" id="PF07714">
    <property type="entry name" value="PK_Tyr_Ser-Thr"/>
    <property type="match status" value="1"/>
</dbReference>
<protein>
    <recommendedName>
        <fullName evidence="7">Apple domain-containing protein</fullName>
    </recommendedName>
</protein>
<evidence type="ECO:0000313" key="8">
    <source>
        <dbReference type="EMBL" id="KAF3974274.1"/>
    </source>
</evidence>
<keyword evidence="6" id="KW-0472">Membrane</keyword>
<evidence type="ECO:0000313" key="9">
    <source>
        <dbReference type="Proteomes" id="UP000737018"/>
    </source>
</evidence>
<dbReference type="PROSITE" id="PS50948">
    <property type="entry name" value="PAN"/>
    <property type="match status" value="1"/>
</dbReference>
<dbReference type="SUPFAM" id="SSF56112">
    <property type="entry name" value="Protein kinase-like (PK-like)"/>
    <property type="match status" value="1"/>
</dbReference>
<feature type="transmembrane region" description="Helical" evidence="6">
    <location>
        <begin position="77"/>
        <end position="97"/>
    </location>
</feature>
<keyword evidence="2" id="KW-0808">Transferase</keyword>
<comment type="caution">
    <text evidence="8">The sequence shown here is derived from an EMBL/GenBank/DDBJ whole genome shotgun (WGS) entry which is preliminary data.</text>
</comment>
<dbReference type="OrthoDB" id="1934880at2759"/>
<dbReference type="SMART" id="SM00473">
    <property type="entry name" value="PAN_AP"/>
    <property type="match status" value="1"/>
</dbReference>
<dbReference type="Pfam" id="PF11883">
    <property type="entry name" value="DUF3403"/>
    <property type="match status" value="1"/>
</dbReference>
<evidence type="ECO:0000256" key="3">
    <source>
        <dbReference type="ARBA" id="ARBA00022741"/>
    </source>
</evidence>
<dbReference type="EMBL" id="JRKL02000169">
    <property type="protein sequence ID" value="KAF3974274.1"/>
    <property type="molecule type" value="Genomic_DNA"/>
</dbReference>
<dbReference type="GO" id="GO:0005524">
    <property type="term" value="F:ATP binding"/>
    <property type="evidence" value="ECO:0007669"/>
    <property type="project" value="UniProtKB-KW"/>
</dbReference>